<reference evidence="2" key="1">
    <citation type="submission" date="2020-05" db="EMBL/GenBank/DDBJ databases">
        <authorList>
            <person name="Rincon C."/>
            <person name="Sanders R I."/>
            <person name="Robbins C."/>
            <person name="Chaturvedi A."/>
        </authorList>
    </citation>
    <scope>NUCLEOTIDE SEQUENCE</scope>
    <source>
        <strain evidence="2">CHB12</strain>
    </source>
</reference>
<evidence type="ECO:0000256" key="1">
    <source>
        <dbReference type="SAM" id="MobiDB-lite"/>
    </source>
</evidence>
<proteinExistence type="predicted"/>
<evidence type="ECO:0000313" key="3">
    <source>
        <dbReference type="Proteomes" id="UP000684084"/>
    </source>
</evidence>
<feature type="compositionally biased region" description="Acidic residues" evidence="1">
    <location>
        <begin position="79"/>
        <end position="98"/>
    </location>
</feature>
<sequence length="158" mass="17998">MVLGKKKSLTAQLAELSNPTPIGQYFISDEENEEVERDVGREHYVAVGKSSLRRNLFILDDPKYVGKRSSRKDIFENYSNDEDDEDAEQSSEVEDESDKIDNKIGDKHNNGIELHENENIGNNDKISPSDEGSEESEDQNPTLKIKMVTKTVYLFKKN</sequence>
<dbReference type="AlphaFoldDB" id="A0A916E990"/>
<name>A0A916E990_9GLOM</name>
<protein>
    <submittedName>
        <fullName evidence="2">Uncharacterized protein</fullName>
    </submittedName>
</protein>
<accession>A0A916E990</accession>
<dbReference type="EMBL" id="CAGKOT010000019">
    <property type="protein sequence ID" value="CAB5364320.1"/>
    <property type="molecule type" value="Genomic_DNA"/>
</dbReference>
<dbReference type="VEuPathDB" id="FungiDB:RhiirFUN_007314"/>
<comment type="caution">
    <text evidence="2">The sequence shown here is derived from an EMBL/GenBank/DDBJ whole genome shotgun (WGS) entry which is preliminary data.</text>
</comment>
<gene>
    <name evidence="2" type="ORF">CHRIB12_LOCUS9949</name>
</gene>
<organism evidence="2 3">
    <name type="scientific">Rhizophagus irregularis</name>
    <dbReference type="NCBI Taxonomy" id="588596"/>
    <lineage>
        <taxon>Eukaryota</taxon>
        <taxon>Fungi</taxon>
        <taxon>Fungi incertae sedis</taxon>
        <taxon>Mucoromycota</taxon>
        <taxon>Glomeromycotina</taxon>
        <taxon>Glomeromycetes</taxon>
        <taxon>Glomerales</taxon>
        <taxon>Glomeraceae</taxon>
        <taxon>Rhizophagus</taxon>
    </lineage>
</organism>
<feature type="region of interest" description="Disordered" evidence="1">
    <location>
        <begin position="69"/>
        <end position="144"/>
    </location>
</feature>
<dbReference type="OrthoDB" id="5783963at2759"/>
<dbReference type="Proteomes" id="UP000684084">
    <property type="component" value="Unassembled WGS sequence"/>
</dbReference>
<feature type="compositionally biased region" description="Basic and acidic residues" evidence="1">
    <location>
        <begin position="99"/>
        <end position="118"/>
    </location>
</feature>
<evidence type="ECO:0000313" key="2">
    <source>
        <dbReference type="EMBL" id="CAB5364320.1"/>
    </source>
</evidence>